<protein>
    <recommendedName>
        <fullName evidence="3">Lipoprotein</fullName>
    </recommendedName>
</protein>
<dbReference type="EMBL" id="JALPQF010000008">
    <property type="protein sequence ID" value="MCK8480937.1"/>
    <property type="molecule type" value="Genomic_DNA"/>
</dbReference>
<name>A0ABT0HAR5_9FLAO</name>
<comment type="caution">
    <text evidence="1">The sequence shown here is derived from an EMBL/GenBank/DDBJ whole genome shotgun (WGS) entry which is preliminary data.</text>
</comment>
<evidence type="ECO:0000313" key="1">
    <source>
        <dbReference type="EMBL" id="MCK8480937.1"/>
    </source>
</evidence>
<dbReference type="Proteomes" id="UP001203687">
    <property type="component" value="Unassembled WGS sequence"/>
</dbReference>
<reference evidence="1" key="1">
    <citation type="submission" date="2022-04" db="EMBL/GenBank/DDBJ databases">
        <authorList>
            <person name="Ren T."/>
        </authorList>
    </citation>
    <scope>NUCLEOTIDE SEQUENCE</scope>
    <source>
        <strain evidence="1">F63249</strain>
    </source>
</reference>
<dbReference type="RefSeq" id="WP_248412972.1">
    <property type="nucleotide sequence ID" value="NZ_JALPQF010000008.1"/>
</dbReference>
<proteinExistence type="predicted"/>
<organism evidence="1 2">
    <name type="scientific">Psychroserpens algicola</name>
    <dbReference type="NCBI Taxonomy" id="1719034"/>
    <lineage>
        <taxon>Bacteria</taxon>
        <taxon>Pseudomonadati</taxon>
        <taxon>Bacteroidota</taxon>
        <taxon>Flavobacteriia</taxon>
        <taxon>Flavobacteriales</taxon>
        <taxon>Flavobacteriaceae</taxon>
        <taxon>Psychroserpens</taxon>
    </lineage>
</organism>
<sequence length="163" mass="17185">MKKVLQIFTLVCLSLTLTHCSDDDNSGDSPTEAQLTVSVNGVQFEATAIVAALGNDNKYFELDSANGNTSEGLQLRIGDFSEASAPVLEAGMTYNYTGANDTDIFYQNSQSVFGGTNGCQITIASIDLDNNTISGTFSGVVSDGADDQTLANGQFNNIPFTVN</sequence>
<accession>A0ABT0HAR5</accession>
<evidence type="ECO:0000313" key="2">
    <source>
        <dbReference type="Proteomes" id="UP001203687"/>
    </source>
</evidence>
<keyword evidence="2" id="KW-1185">Reference proteome</keyword>
<gene>
    <name evidence="1" type="ORF">MUY34_09900</name>
</gene>
<evidence type="ECO:0008006" key="3">
    <source>
        <dbReference type="Google" id="ProtNLM"/>
    </source>
</evidence>